<dbReference type="EMBL" id="JAAZON010000653">
    <property type="protein sequence ID" value="NMC64340.1"/>
    <property type="molecule type" value="Genomic_DNA"/>
</dbReference>
<name>A0A7X9FU36_9DELT</name>
<dbReference type="AlphaFoldDB" id="A0A7X9FU36"/>
<proteinExistence type="predicted"/>
<feature type="non-terminal residue" evidence="2">
    <location>
        <position position="226"/>
    </location>
</feature>
<dbReference type="NCBIfam" id="TIGR02532">
    <property type="entry name" value="IV_pilin_GFxxxE"/>
    <property type="match status" value="1"/>
</dbReference>
<keyword evidence="1" id="KW-0812">Transmembrane</keyword>
<dbReference type="Proteomes" id="UP000524246">
    <property type="component" value="Unassembled WGS sequence"/>
</dbReference>
<evidence type="ECO:0000256" key="1">
    <source>
        <dbReference type="SAM" id="Phobius"/>
    </source>
</evidence>
<comment type="caution">
    <text evidence="2">The sequence shown here is derived from an EMBL/GenBank/DDBJ whole genome shotgun (WGS) entry which is preliminary data.</text>
</comment>
<evidence type="ECO:0000313" key="2">
    <source>
        <dbReference type="EMBL" id="NMC64340.1"/>
    </source>
</evidence>
<dbReference type="InterPro" id="IPR012902">
    <property type="entry name" value="N_methyl_site"/>
</dbReference>
<sequence>MRLTQPLLNFVKDCQKQDLRRREKGFTVLELLVSSVLLLMLSALAASTILFIKRAYTEDSARKQINQSLRGTLDIIGADLRVGGENLPSAFPAFELIDGGTGPDELVIRRNLLDEVLKVCEKIQANTTEPHIYFAIDYVTPGCIFSDNTHNYEAWRAYRLSHEGSTRAYIVNMTTGLGEFFTYTSEDITGHKYRIWSDKDKWLHTYDVNASAVYLLEEWRYRIRNG</sequence>
<gene>
    <name evidence="2" type="ORF">GYA55_14340</name>
</gene>
<accession>A0A7X9FU36</accession>
<organism evidence="2 3">
    <name type="scientific">SAR324 cluster bacterium</name>
    <dbReference type="NCBI Taxonomy" id="2024889"/>
    <lineage>
        <taxon>Bacteria</taxon>
        <taxon>Deltaproteobacteria</taxon>
        <taxon>SAR324 cluster</taxon>
    </lineage>
</organism>
<dbReference type="Pfam" id="PF07963">
    <property type="entry name" value="N_methyl"/>
    <property type="match status" value="1"/>
</dbReference>
<feature type="transmembrane region" description="Helical" evidence="1">
    <location>
        <begin position="31"/>
        <end position="52"/>
    </location>
</feature>
<protein>
    <submittedName>
        <fullName evidence="2">Prepilin-type N-terminal cleavage/methylation domain-containing protein</fullName>
    </submittedName>
</protein>
<evidence type="ECO:0000313" key="3">
    <source>
        <dbReference type="Proteomes" id="UP000524246"/>
    </source>
</evidence>
<reference evidence="2 3" key="1">
    <citation type="journal article" date="2020" name="Biotechnol. Biofuels">
        <title>New insights from the biogas microbiome by comprehensive genome-resolved metagenomics of nearly 1600 species originating from multiple anaerobic digesters.</title>
        <authorList>
            <person name="Campanaro S."/>
            <person name="Treu L."/>
            <person name="Rodriguez-R L.M."/>
            <person name="Kovalovszki A."/>
            <person name="Ziels R.M."/>
            <person name="Maus I."/>
            <person name="Zhu X."/>
            <person name="Kougias P.G."/>
            <person name="Basile A."/>
            <person name="Luo G."/>
            <person name="Schluter A."/>
            <person name="Konstantinidis K.T."/>
            <person name="Angelidaki I."/>
        </authorList>
    </citation>
    <scope>NUCLEOTIDE SEQUENCE [LARGE SCALE GENOMIC DNA]</scope>
    <source>
        <strain evidence="2">AS27yjCOA_65</strain>
    </source>
</reference>
<keyword evidence="1" id="KW-1133">Transmembrane helix</keyword>
<keyword evidence="1" id="KW-0472">Membrane</keyword>